<keyword evidence="1" id="KW-0813">Transport</keyword>
<keyword evidence="7" id="KW-0472">Membrane</keyword>
<dbReference type="OrthoDB" id="9800654at2"/>
<keyword evidence="6" id="KW-1278">Translocase</keyword>
<dbReference type="PROSITE" id="PS50893">
    <property type="entry name" value="ABC_TRANSPORTER_2"/>
    <property type="match status" value="1"/>
</dbReference>
<sequence length="211" mass="23964">MTAVLEVCNLTVQRGRKQLYQGFDCTLNKGECIWLRGRNGGGKTSLLLTICGLLPPEDGEIRWHGQPLNTSNPELHTLWHYCAYQTALKEMWTIKENLQSALALAQHSYKTEQLHHYAEIWGLQDMLDQKASTLSQGQKRRAALLRLSLLPYRPVWLMDEPFDALDSNAQNLLAQAINRHIDSGGSVILTSHFQPPSLLRIHREINLDNTV</sequence>
<dbReference type="KEGG" id="nzl:D0T92_03915"/>
<dbReference type="RefSeq" id="WP_151050402.1">
    <property type="nucleotide sequence ID" value="NZ_CP031700.1"/>
</dbReference>
<evidence type="ECO:0000313" key="10">
    <source>
        <dbReference type="Proteomes" id="UP000325713"/>
    </source>
</evidence>
<dbReference type="InterPro" id="IPR017871">
    <property type="entry name" value="ABC_transporter-like_CS"/>
</dbReference>
<dbReference type="GO" id="GO:0005524">
    <property type="term" value="F:ATP binding"/>
    <property type="evidence" value="ECO:0007669"/>
    <property type="project" value="UniProtKB-KW"/>
</dbReference>
<evidence type="ECO:0000259" key="8">
    <source>
        <dbReference type="PROSITE" id="PS50893"/>
    </source>
</evidence>
<evidence type="ECO:0000256" key="5">
    <source>
        <dbReference type="ARBA" id="ARBA00022840"/>
    </source>
</evidence>
<protein>
    <submittedName>
        <fullName evidence="9">Heme ABC exporter ATP-binding protein CcmA</fullName>
    </submittedName>
</protein>
<dbReference type="EMBL" id="CP031700">
    <property type="protein sequence ID" value="QEY25767.1"/>
    <property type="molecule type" value="Genomic_DNA"/>
</dbReference>
<proteinExistence type="predicted"/>
<evidence type="ECO:0000256" key="3">
    <source>
        <dbReference type="ARBA" id="ARBA00022741"/>
    </source>
</evidence>
<dbReference type="GO" id="GO:0017004">
    <property type="term" value="P:cytochrome complex assembly"/>
    <property type="evidence" value="ECO:0007669"/>
    <property type="project" value="UniProtKB-KW"/>
</dbReference>
<dbReference type="Gene3D" id="3.40.50.300">
    <property type="entry name" value="P-loop containing nucleotide triphosphate hydrolases"/>
    <property type="match status" value="1"/>
</dbReference>
<evidence type="ECO:0000256" key="4">
    <source>
        <dbReference type="ARBA" id="ARBA00022748"/>
    </source>
</evidence>
<evidence type="ECO:0000256" key="6">
    <source>
        <dbReference type="ARBA" id="ARBA00022967"/>
    </source>
</evidence>
<dbReference type="PANTHER" id="PTHR43499:SF1">
    <property type="entry name" value="ABC TRANSPORTER I FAMILY MEMBER 1"/>
    <property type="match status" value="1"/>
</dbReference>
<reference evidence="9 10" key="1">
    <citation type="submission" date="2018-08" db="EMBL/GenBank/DDBJ databases">
        <title>Neisseria zalophi ATCC BAA-2455 complete genome.</title>
        <authorList>
            <person name="Veseli I.A."/>
            <person name="Buttler R."/>
            <person name="Mascarenhas dos Santos A.C."/>
            <person name="Pombert J.-F."/>
        </authorList>
    </citation>
    <scope>NUCLEOTIDE SEQUENCE [LARGE SCALE GENOMIC DNA]</scope>
    <source>
        <strain evidence="9 10">ATCC BAA-2455</strain>
    </source>
</reference>
<keyword evidence="3" id="KW-0547">Nucleotide-binding</keyword>
<dbReference type="InterPro" id="IPR003439">
    <property type="entry name" value="ABC_transporter-like_ATP-bd"/>
</dbReference>
<keyword evidence="2" id="KW-1003">Cell membrane</keyword>
<evidence type="ECO:0000256" key="1">
    <source>
        <dbReference type="ARBA" id="ARBA00022448"/>
    </source>
</evidence>
<dbReference type="AlphaFoldDB" id="A0A5J6PY40"/>
<dbReference type="SMART" id="SM00382">
    <property type="entry name" value="AAA"/>
    <property type="match status" value="1"/>
</dbReference>
<name>A0A5J6PY40_9NEIS</name>
<evidence type="ECO:0000313" key="9">
    <source>
        <dbReference type="EMBL" id="QEY25767.1"/>
    </source>
</evidence>
<dbReference type="GO" id="GO:0016887">
    <property type="term" value="F:ATP hydrolysis activity"/>
    <property type="evidence" value="ECO:0007669"/>
    <property type="project" value="InterPro"/>
</dbReference>
<dbReference type="NCBIfam" id="TIGR01189">
    <property type="entry name" value="ccmA"/>
    <property type="match status" value="1"/>
</dbReference>
<feature type="domain" description="ABC transporter" evidence="8">
    <location>
        <begin position="5"/>
        <end position="211"/>
    </location>
</feature>
<organism evidence="9 10">
    <name type="scientific">Neisseria zalophi</name>
    <dbReference type="NCBI Taxonomy" id="640030"/>
    <lineage>
        <taxon>Bacteria</taxon>
        <taxon>Pseudomonadati</taxon>
        <taxon>Pseudomonadota</taxon>
        <taxon>Betaproteobacteria</taxon>
        <taxon>Neisseriales</taxon>
        <taxon>Neisseriaceae</taxon>
        <taxon>Neisseria</taxon>
    </lineage>
</organism>
<keyword evidence="4" id="KW-0201">Cytochrome c-type biogenesis</keyword>
<dbReference type="Proteomes" id="UP000325713">
    <property type="component" value="Chromosome"/>
</dbReference>
<dbReference type="GO" id="GO:0022857">
    <property type="term" value="F:transmembrane transporter activity"/>
    <property type="evidence" value="ECO:0007669"/>
    <property type="project" value="InterPro"/>
</dbReference>
<dbReference type="InterPro" id="IPR005895">
    <property type="entry name" value="ABC_transptr_haem_export_CcmA"/>
</dbReference>
<dbReference type="Pfam" id="PF00005">
    <property type="entry name" value="ABC_tran"/>
    <property type="match status" value="1"/>
</dbReference>
<gene>
    <name evidence="9" type="primary">ccmA</name>
    <name evidence="9" type="ORF">D0T92_03915</name>
</gene>
<keyword evidence="5 9" id="KW-0067">ATP-binding</keyword>
<dbReference type="PANTHER" id="PTHR43499">
    <property type="entry name" value="ABC TRANSPORTER I FAMILY MEMBER 1"/>
    <property type="match status" value="1"/>
</dbReference>
<dbReference type="SUPFAM" id="SSF52540">
    <property type="entry name" value="P-loop containing nucleoside triphosphate hydrolases"/>
    <property type="match status" value="1"/>
</dbReference>
<evidence type="ECO:0000256" key="7">
    <source>
        <dbReference type="ARBA" id="ARBA00023136"/>
    </source>
</evidence>
<evidence type="ECO:0000256" key="2">
    <source>
        <dbReference type="ARBA" id="ARBA00022475"/>
    </source>
</evidence>
<keyword evidence="10" id="KW-1185">Reference proteome</keyword>
<dbReference type="PROSITE" id="PS00211">
    <property type="entry name" value="ABC_TRANSPORTER_1"/>
    <property type="match status" value="1"/>
</dbReference>
<dbReference type="InterPro" id="IPR027417">
    <property type="entry name" value="P-loop_NTPase"/>
</dbReference>
<accession>A0A5J6PY40</accession>
<dbReference type="InterPro" id="IPR003593">
    <property type="entry name" value="AAA+_ATPase"/>
</dbReference>